<organism evidence="2 3">
    <name type="scientific">Puccinia coronata f. sp. avenae</name>
    <dbReference type="NCBI Taxonomy" id="200324"/>
    <lineage>
        <taxon>Eukaryota</taxon>
        <taxon>Fungi</taxon>
        <taxon>Dikarya</taxon>
        <taxon>Basidiomycota</taxon>
        <taxon>Pucciniomycotina</taxon>
        <taxon>Pucciniomycetes</taxon>
        <taxon>Pucciniales</taxon>
        <taxon>Pucciniaceae</taxon>
        <taxon>Puccinia</taxon>
    </lineage>
</organism>
<dbReference type="Proteomes" id="UP000235392">
    <property type="component" value="Unassembled WGS sequence"/>
</dbReference>
<dbReference type="EMBL" id="PGCI01000060">
    <property type="protein sequence ID" value="PLW44150.1"/>
    <property type="molecule type" value="Genomic_DNA"/>
</dbReference>
<protein>
    <recommendedName>
        <fullName evidence="4">Reverse transcriptase domain-containing protein</fullName>
    </recommendedName>
</protein>
<proteinExistence type="predicted"/>
<dbReference type="AlphaFoldDB" id="A0A2N5V2B6"/>
<reference evidence="2 3" key="1">
    <citation type="submission" date="2017-11" db="EMBL/GenBank/DDBJ databases">
        <title>De novo assembly and phasing of dikaryotic genomes from two isolates of Puccinia coronata f. sp. avenae, the causal agent of oat crown rust.</title>
        <authorList>
            <person name="Miller M.E."/>
            <person name="Zhang Y."/>
            <person name="Omidvar V."/>
            <person name="Sperschneider J."/>
            <person name="Schwessinger B."/>
            <person name="Raley C."/>
            <person name="Palmer J.M."/>
            <person name="Garnica D."/>
            <person name="Upadhyaya N."/>
            <person name="Rathjen J."/>
            <person name="Taylor J.M."/>
            <person name="Park R.F."/>
            <person name="Dodds P.N."/>
            <person name="Hirsch C.D."/>
            <person name="Kianian S.F."/>
            <person name="Figueroa M."/>
        </authorList>
    </citation>
    <scope>NUCLEOTIDE SEQUENCE [LARGE SCALE GENOMIC DNA]</scope>
    <source>
        <strain evidence="2">12SD80</strain>
    </source>
</reference>
<evidence type="ECO:0000313" key="2">
    <source>
        <dbReference type="EMBL" id="PLW44150.1"/>
    </source>
</evidence>
<feature type="compositionally biased region" description="Polar residues" evidence="1">
    <location>
        <begin position="179"/>
        <end position="199"/>
    </location>
</feature>
<sequence>MSKTRNRARQWFLLTKSPESEECYRQWNQHFRETIKTLKRNAWLQFLENLSNHSLWKMLSVTKQSTTKSILPLCRPNGTLTSDKPVQAELIFKGTSCIAVPIDLADVPDRPNSRLMCYPQVTTEEITECIEKIAPKKAPGVDGIANELLKISSPSLSPLLVPINPSPPVPSPPHGNAPSRPSSLKQGRTITLTLTPTVP</sequence>
<evidence type="ECO:0000313" key="3">
    <source>
        <dbReference type="Proteomes" id="UP000235392"/>
    </source>
</evidence>
<feature type="compositionally biased region" description="Pro residues" evidence="1">
    <location>
        <begin position="164"/>
        <end position="175"/>
    </location>
</feature>
<evidence type="ECO:0000256" key="1">
    <source>
        <dbReference type="SAM" id="MobiDB-lite"/>
    </source>
</evidence>
<accession>A0A2N5V2B6</accession>
<name>A0A2N5V2B6_9BASI</name>
<gene>
    <name evidence="2" type="ORF">PCASD_09568</name>
</gene>
<feature type="region of interest" description="Disordered" evidence="1">
    <location>
        <begin position="162"/>
        <end position="199"/>
    </location>
</feature>
<comment type="caution">
    <text evidence="2">The sequence shown here is derived from an EMBL/GenBank/DDBJ whole genome shotgun (WGS) entry which is preliminary data.</text>
</comment>
<evidence type="ECO:0008006" key="4">
    <source>
        <dbReference type="Google" id="ProtNLM"/>
    </source>
</evidence>